<dbReference type="Gene3D" id="3.40.50.620">
    <property type="entry name" value="HUPs"/>
    <property type="match status" value="1"/>
</dbReference>
<dbReference type="CDD" id="cd00293">
    <property type="entry name" value="USP-like"/>
    <property type="match status" value="1"/>
</dbReference>
<keyword evidence="2" id="KW-1185">Reference proteome</keyword>
<evidence type="ECO:0000313" key="1">
    <source>
        <dbReference type="EMBL" id="MBB3838217.1"/>
    </source>
</evidence>
<organism evidence="1 2">
    <name type="scientific">Runella defluvii</name>
    <dbReference type="NCBI Taxonomy" id="370973"/>
    <lineage>
        <taxon>Bacteria</taxon>
        <taxon>Pseudomonadati</taxon>
        <taxon>Bacteroidota</taxon>
        <taxon>Cytophagia</taxon>
        <taxon>Cytophagales</taxon>
        <taxon>Spirosomataceae</taxon>
        <taxon>Runella</taxon>
    </lineage>
</organism>
<sequence>MERTILVPIDFKVESLNALRLALNTINAGKVNVVLMYAKIPTDSISDFLFYSPDEMVDSLMTTEFEEAIAILKNRYESLLGNISVELFHGYSANALSNFLEARNIDKIYFSKNYKLKPGKKGFDPTPLLKKSRVSYQEVGGESVVAERKTLSTLFNYFGLEIANH</sequence>
<evidence type="ECO:0000313" key="2">
    <source>
        <dbReference type="Proteomes" id="UP000541352"/>
    </source>
</evidence>
<reference evidence="1 2" key="1">
    <citation type="submission" date="2020-08" db="EMBL/GenBank/DDBJ databases">
        <title>Genomic Encyclopedia of Type Strains, Phase IV (KMG-IV): sequencing the most valuable type-strain genomes for metagenomic binning, comparative biology and taxonomic classification.</title>
        <authorList>
            <person name="Goeker M."/>
        </authorList>
    </citation>
    <scope>NUCLEOTIDE SEQUENCE [LARGE SCALE GENOMIC DNA]</scope>
    <source>
        <strain evidence="1 2">DSM 17976</strain>
    </source>
</reference>
<accession>A0A7W6EQA9</accession>
<proteinExistence type="predicted"/>
<dbReference type="AlphaFoldDB" id="A0A7W6EQA9"/>
<evidence type="ECO:0008006" key="3">
    <source>
        <dbReference type="Google" id="ProtNLM"/>
    </source>
</evidence>
<protein>
    <recommendedName>
        <fullName evidence="3">Universal stress protein</fullName>
    </recommendedName>
</protein>
<dbReference type="RefSeq" id="WP_183973456.1">
    <property type="nucleotide sequence ID" value="NZ_JACIBY010000004.1"/>
</dbReference>
<gene>
    <name evidence="1" type="ORF">FHS57_002222</name>
</gene>
<dbReference type="Proteomes" id="UP000541352">
    <property type="component" value="Unassembled WGS sequence"/>
</dbReference>
<dbReference type="SUPFAM" id="SSF52402">
    <property type="entry name" value="Adenine nucleotide alpha hydrolases-like"/>
    <property type="match status" value="1"/>
</dbReference>
<comment type="caution">
    <text evidence="1">The sequence shown here is derived from an EMBL/GenBank/DDBJ whole genome shotgun (WGS) entry which is preliminary data.</text>
</comment>
<name>A0A7W6EQA9_9BACT</name>
<dbReference type="EMBL" id="JACIBY010000004">
    <property type="protein sequence ID" value="MBB3838217.1"/>
    <property type="molecule type" value="Genomic_DNA"/>
</dbReference>
<dbReference type="InterPro" id="IPR014729">
    <property type="entry name" value="Rossmann-like_a/b/a_fold"/>
</dbReference>